<proteinExistence type="predicted"/>
<dbReference type="Proteomes" id="UP000444316">
    <property type="component" value="Unassembled WGS sequence"/>
</dbReference>
<evidence type="ECO:0000313" key="1">
    <source>
        <dbReference type="EMBL" id="MYN45996.1"/>
    </source>
</evidence>
<protein>
    <recommendedName>
        <fullName evidence="3">HAD family hydrolase</fullName>
    </recommendedName>
</protein>
<organism evidence="1 2">
    <name type="scientific">Duganella fentianensis</name>
    <dbReference type="NCBI Taxonomy" id="2692177"/>
    <lineage>
        <taxon>Bacteria</taxon>
        <taxon>Pseudomonadati</taxon>
        <taxon>Pseudomonadota</taxon>
        <taxon>Betaproteobacteria</taxon>
        <taxon>Burkholderiales</taxon>
        <taxon>Oxalobacteraceae</taxon>
        <taxon>Telluria group</taxon>
        <taxon>Duganella</taxon>
    </lineage>
</organism>
<dbReference type="EMBL" id="WWCL01000002">
    <property type="protein sequence ID" value="MYN45996.1"/>
    <property type="molecule type" value="Genomic_DNA"/>
</dbReference>
<reference evidence="1" key="1">
    <citation type="submission" date="2019-12" db="EMBL/GenBank/DDBJ databases">
        <title>Novel species isolated from a subtropical stream in China.</title>
        <authorList>
            <person name="Lu H."/>
        </authorList>
    </citation>
    <scope>NUCLEOTIDE SEQUENCE [LARGE SCALE GENOMIC DNA]</scope>
    <source>
        <strain evidence="1">FT93W</strain>
    </source>
</reference>
<gene>
    <name evidence="1" type="ORF">GTP23_13150</name>
</gene>
<evidence type="ECO:0008006" key="3">
    <source>
        <dbReference type="Google" id="ProtNLM"/>
    </source>
</evidence>
<accession>A0A845I3W5</accession>
<evidence type="ECO:0000313" key="2">
    <source>
        <dbReference type="Proteomes" id="UP000444316"/>
    </source>
</evidence>
<dbReference type="RefSeq" id="WP_161035526.1">
    <property type="nucleotide sequence ID" value="NZ_WWCL01000002.1"/>
</dbReference>
<keyword evidence="2" id="KW-1185">Reference proteome</keyword>
<name>A0A845I3W5_9BURK</name>
<dbReference type="Pfam" id="PF18143">
    <property type="entry name" value="HAD_SAK_2"/>
    <property type="match status" value="1"/>
</dbReference>
<sequence>MILFLDFDGVLHPDITYGDSALLCKLPVLEDVLRRRPAVQVVVSSTWREKRSLLELQSLFSADIAPRIIDLTPAWREVQSDEDFGAYVRQAEIESWLRTTGRVWESWVAIDDQPHLFRPFCKNLLAINPATGLTEADAKVLELRLGAP</sequence>
<comment type="caution">
    <text evidence="1">The sequence shown here is derived from an EMBL/GenBank/DDBJ whole genome shotgun (WGS) entry which is preliminary data.</text>
</comment>
<dbReference type="AlphaFoldDB" id="A0A845I3W5"/>